<gene>
    <name evidence="3" type="ORF">GT037_001412</name>
</gene>
<reference evidence="3" key="1">
    <citation type="submission" date="2020-01" db="EMBL/GenBank/DDBJ databases">
        <authorList>
            <person name="Feng Z.H.Z."/>
        </authorList>
    </citation>
    <scope>NUCLEOTIDE SEQUENCE</scope>
    <source>
        <strain evidence="3">CBS107.38</strain>
    </source>
</reference>
<dbReference type="Pfam" id="PF26640">
    <property type="entry name" value="DUF8212"/>
    <property type="match status" value="1"/>
</dbReference>
<evidence type="ECO:0000313" key="4">
    <source>
        <dbReference type="Proteomes" id="UP000596902"/>
    </source>
</evidence>
<keyword evidence="4" id="KW-1185">Reference proteome</keyword>
<evidence type="ECO:0000259" key="2">
    <source>
        <dbReference type="Pfam" id="PF26640"/>
    </source>
</evidence>
<evidence type="ECO:0008006" key="5">
    <source>
        <dbReference type="Google" id="ProtNLM"/>
    </source>
</evidence>
<dbReference type="InterPro" id="IPR058525">
    <property type="entry name" value="DUF8212"/>
</dbReference>
<dbReference type="EMBL" id="JAAABM010000002">
    <property type="protein sequence ID" value="KAF7679761.1"/>
    <property type="molecule type" value="Genomic_DNA"/>
</dbReference>
<proteinExistence type="predicted"/>
<dbReference type="AlphaFoldDB" id="A0A8H7B8L2"/>
<dbReference type="Pfam" id="PF06985">
    <property type="entry name" value="HET"/>
    <property type="match status" value="1"/>
</dbReference>
<dbReference type="PANTHER" id="PTHR10622">
    <property type="entry name" value="HET DOMAIN-CONTAINING PROTEIN"/>
    <property type="match status" value="1"/>
</dbReference>
<protein>
    <recommendedName>
        <fullName evidence="5">Heterokaryon incompatibility domain-containing protein</fullName>
    </recommendedName>
</protein>
<organism evidence="3 4">
    <name type="scientific">Alternaria burnsii</name>
    <dbReference type="NCBI Taxonomy" id="1187904"/>
    <lineage>
        <taxon>Eukaryota</taxon>
        <taxon>Fungi</taxon>
        <taxon>Dikarya</taxon>
        <taxon>Ascomycota</taxon>
        <taxon>Pezizomycotina</taxon>
        <taxon>Dothideomycetes</taxon>
        <taxon>Pleosporomycetidae</taxon>
        <taxon>Pleosporales</taxon>
        <taxon>Pleosporineae</taxon>
        <taxon>Pleosporaceae</taxon>
        <taxon>Alternaria</taxon>
        <taxon>Alternaria sect. Alternaria</taxon>
    </lineage>
</organism>
<evidence type="ECO:0000259" key="1">
    <source>
        <dbReference type="Pfam" id="PF06985"/>
    </source>
</evidence>
<dbReference type="RefSeq" id="XP_038789751.1">
    <property type="nucleotide sequence ID" value="XM_038926459.1"/>
</dbReference>
<dbReference type="OrthoDB" id="674604at2759"/>
<evidence type="ECO:0000313" key="3">
    <source>
        <dbReference type="EMBL" id="KAF7679761.1"/>
    </source>
</evidence>
<feature type="domain" description="DUF8212" evidence="2">
    <location>
        <begin position="246"/>
        <end position="314"/>
    </location>
</feature>
<dbReference type="InterPro" id="IPR010730">
    <property type="entry name" value="HET"/>
</dbReference>
<dbReference type="Proteomes" id="UP000596902">
    <property type="component" value="Unassembled WGS sequence"/>
</dbReference>
<feature type="domain" description="Heterokaryon incompatibility" evidence="1">
    <location>
        <begin position="22"/>
        <end position="131"/>
    </location>
</feature>
<dbReference type="GeneID" id="62199637"/>
<accession>A0A8H7B8L2</accession>
<name>A0A8H7B8L2_9PLEO</name>
<dbReference type="PANTHER" id="PTHR10622:SF10">
    <property type="entry name" value="HET DOMAIN-CONTAINING PROTEIN"/>
    <property type="match status" value="1"/>
</dbReference>
<sequence length="593" mass="67408">MRLINCSTLQLQEFFGHNIPRYAILSHTWGDEEVSFADFVSSQSTKSIPVSGRIGRSDSATMIRSVMDRSGYQKIIFTCRQAISDGLDYAWIDTCCIDKSSSAELSEAINSMFSWYKNSTCCYAYLSDVSKARLEIEFPKSRWFTRGWTLQELLAPDNLIFYDQQWSHLGTKFEQEEWISKITGIDEMAISEREIHGRKIGLSTFCVAKKMSWASARQTTRVEDIAYCLLGIFDINMPLLYGEGDRAFLRLQEEIIRKIDDDSILAWGLSPTMDHSLGLISDAVRNTMSEAVHSNDILARSPKDFVNCGNLGYTAPSTSPFRLTNVGLQIELPLVPVFQTSNPFGVDNHRGWIGLLSCSTGPSLGFLGILLRPVGRDGTGVRVRRARHRTSEHFYDTLVIGSRGTVGSALQTVTITESDKSYRFQGPTWGYQSSRSYRQILINESEYLRNIGYHVKSGTAWKAVWHGELMHDSNTIWDPEQMVLTTEYRKDFQDLIEFCFELSSSEKSGKKGTKFTVFICTPSHRAMVLEGHTFSEADRRDLYGDLQLGSSQYEIEDLHIHDKDGKPFPVRVYVRPSMVYNHRLFELDIDGLY</sequence>
<comment type="caution">
    <text evidence="3">The sequence shown here is derived from an EMBL/GenBank/DDBJ whole genome shotgun (WGS) entry which is preliminary data.</text>
</comment>
<reference evidence="3" key="2">
    <citation type="submission" date="2020-08" db="EMBL/GenBank/DDBJ databases">
        <title>Draft Genome Sequence of Cumin Blight Pathogen Alternaria burnsii.</title>
        <authorList>
            <person name="Feng Z."/>
        </authorList>
    </citation>
    <scope>NUCLEOTIDE SEQUENCE</scope>
    <source>
        <strain evidence="3">CBS107.38</strain>
    </source>
</reference>